<sequence>MTPDDINHFLQTQFGDRYEQPSADSWQVETDDYRLLLLSADGSWLRALIPITPAADALPFLSQILESNFDLTQETRYALYEDLLWGVFQHDLATLQPAQLEAATAQLLKLKQGGIEIFFNQMVEGQIRKIIVAAKLQGQSLETTMQTLDRFYAEGVMGEMGEGEYQQNALSAWRRQLERLWPEVDVANPEIL</sequence>
<name>A0A8J7AKT7_9CYAN</name>
<accession>A0A8J7AKT7</accession>
<dbReference type="AlphaFoldDB" id="A0A8J7AKT7"/>
<dbReference type="Proteomes" id="UP000636505">
    <property type="component" value="Unassembled WGS sequence"/>
</dbReference>
<organism evidence="1 2">
    <name type="scientific">Vasconcelosia minhoensis LEGE 07310</name>
    <dbReference type="NCBI Taxonomy" id="915328"/>
    <lineage>
        <taxon>Bacteria</taxon>
        <taxon>Bacillati</taxon>
        <taxon>Cyanobacteriota</taxon>
        <taxon>Cyanophyceae</taxon>
        <taxon>Nodosilineales</taxon>
        <taxon>Cymatolegaceae</taxon>
        <taxon>Vasconcelosia</taxon>
        <taxon>Vasconcelosia minhoensis</taxon>
    </lineage>
</organism>
<dbReference type="EMBL" id="JADEXG010000002">
    <property type="protein sequence ID" value="MBE9075946.1"/>
    <property type="molecule type" value="Genomic_DNA"/>
</dbReference>
<comment type="caution">
    <text evidence="1">The sequence shown here is derived from an EMBL/GenBank/DDBJ whole genome shotgun (WGS) entry which is preliminary data.</text>
</comment>
<protein>
    <submittedName>
        <fullName evidence="1">Uncharacterized protein</fullName>
    </submittedName>
</protein>
<keyword evidence="2" id="KW-1185">Reference proteome</keyword>
<dbReference type="Gene3D" id="3.30.1460.10">
    <property type="match status" value="1"/>
</dbReference>
<evidence type="ECO:0000313" key="2">
    <source>
        <dbReference type="Proteomes" id="UP000636505"/>
    </source>
</evidence>
<gene>
    <name evidence="1" type="ORF">IQ241_01305</name>
</gene>
<dbReference type="RefSeq" id="WP_193904612.1">
    <property type="nucleotide sequence ID" value="NZ_JADEXG010000002.1"/>
</dbReference>
<evidence type="ECO:0000313" key="1">
    <source>
        <dbReference type="EMBL" id="MBE9075946.1"/>
    </source>
</evidence>
<dbReference type="SUPFAM" id="SSF69635">
    <property type="entry name" value="Type III secretory system chaperone-like"/>
    <property type="match status" value="1"/>
</dbReference>
<proteinExistence type="predicted"/>
<reference evidence="1" key="1">
    <citation type="submission" date="2020-10" db="EMBL/GenBank/DDBJ databases">
        <authorList>
            <person name="Castelo-Branco R."/>
            <person name="Eusebio N."/>
            <person name="Adriana R."/>
            <person name="Vieira A."/>
            <person name="Brugerolle De Fraissinette N."/>
            <person name="Rezende De Castro R."/>
            <person name="Schneider M.P."/>
            <person name="Vasconcelos V."/>
            <person name="Leao P.N."/>
        </authorList>
    </citation>
    <scope>NUCLEOTIDE SEQUENCE</scope>
    <source>
        <strain evidence="1">LEGE 07310</strain>
    </source>
</reference>